<name>A0A328DEM5_9ASTE</name>
<evidence type="ECO:0000313" key="1">
    <source>
        <dbReference type="EMBL" id="RAL42649.1"/>
    </source>
</evidence>
<accession>A0A328DEM5</accession>
<dbReference type="AlphaFoldDB" id="A0A328DEM5"/>
<comment type="caution">
    <text evidence="1">The sequence shown here is derived from an EMBL/GenBank/DDBJ whole genome shotgun (WGS) entry which is preliminary data.</text>
</comment>
<protein>
    <submittedName>
        <fullName evidence="1">Uncharacterized protein</fullName>
    </submittedName>
</protein>
<evidence type="ECO:0000313" key="2">
    <source>
        <dbReference type="Proteomes" id="UP000249390"/>
    </source>
</evidence>
<proteinExistence type="predicted"/>
<dbReference type="EMBL" id="NQVE01000162">
    <property type="protein sequence ID" value="RAL42649.1"/>
    <property type="molecule type" value="Genomic_DNA"/>
</dbReference>
<dbReference type="Proteomes" id="UP000249390">
    <property type="component" value="Unassembled WGS sequence"/>
</dbReference>
<reference evidence="1 2" key="1">
    <citation type="submission" date="2018-06" db="EMBL/GenBank/DDBJ databases">
        <title>The Genome of Cuscuta australis (Dodder) Provides Insight into the Evolution of Plant Parasitism.</title>
        <authorList>
            <person name="Liu H."/>
        </authorList>
    </citation>
    <scope>NUCLEOTIDE SEQUENCE [LARGE SCALE GENOMIC DNA]</scope>
    <source>
        <strain evidence="2">cv. Yunnan</strain>
        <tissue evidence="1">Vines</tissue>
    </source>
</reference>
<organism evidence="1 2">
    <name type="scientific">Cuscuta australis</name>
    <dbReference type="NCBI Taxonomy" id="267555"/>
    <lineage>
        <taxon>Eukaryota</taxon>
        <taxon>Viridiplantae</taxon>
        <taxon>Streptophyta</taxon>
        <taxon>Embryophyta</taxon>
        <taxon>Tracheophyta</taxon>
        <taxon>Spermatophyta</taxon>
        <taxon>Magnoliopsida</taxon>
        <taxon>eudicotyledons</taxon>
        <taxon>Gunneridae</taxon>
        <taxon>Pentapetalae</taxon>
        <taxon>asterids</taxon>
        <taxon>lamiids</taxon>
        <taxon>Solanales</taxon>
        <taxon>Convolvulaceae</taxon>
        <taxon>Cuscuteae</taxon>
        <taxon>Cuscuta</taxon>
        <taxon>Cuscuta subgen. Grammica</taxon>
        <taxon>Cuscuta sect. Cleistogrammica</taxon>
    </lineage>
</organism>
<gene>
    <name evidence="1" type="ORF">DM860_009156</name>
</gene>
<sequence length="61" mass="6939">MGEMQVLVQSPFPSSISDRIGLQYFLSTTAPVRISPKAQSGHKLLRIDGCYYKKKRKKLQL</sequence>
<keyword evidence="2" id="KW-1185">Reference proteome</keyword>